<keyword evidence="1" id="KW-0472">Membrane</keyword>
<evidence type="ECO:0000256" key="1">
    <source>
        <dbReference type="SAM" id="Phobius"/>
    </source>
</evidence>
<organism evidence="2 3">
    <name type="scientific">Phocaeicola plebeius (strain DSM 17135 / JCM 12973 / CCUG 54634 / M2)</name>
    <name type="common">Bacteroides plebeius</name>
    <dbReference type="NCBI Taxonomy" id="484018"/>
    <lineage>
        <taxon>Bacteria</taxon>
        <taxon>Pseudomonadati</taxon>
        <taxon>Bacteroidota</taxon>
        <taxon>Bacteroidia</taxon>
        <taxon>Bacteroidales</taxon>
        <taxon>Bacteroidaceae</taxon>
        <taxon>Phocaeicola</taxon>
    </lineage>
</organism>
<keyword evidence="1" id="KW-1133">Transmembrane helix</keyword>
<dbReference type="EMBL" id="ABQC02000012">
    <property type="protein sequence ID" value="EDY96319.1"/>
    <property type="molecule type" value="Genomic_DNA"/>
</dbReference>
<protein>
    <submittedName>
        <fullName evidence="2">Uncharacterized protein</fullName>
    </submittedName>
</protein>
<evidence type="ECO:0000313" key="2">
    <source>
        <dbReference type="EMBL" id="EDY96319.1"/>
    </source>
</evidence>
<proteinExistence type="predicted"/>
<accession>B5CVM3</accession>
<evidence type="ECO:0000313" key="3">
    <source>
        <dbReference type="Proteomes" id="UP000003452"/>
    </source>
</evidence>
<comment type="caution">
    <text evidence="2">The sequence shown here is derived from an EMBL/GenBank/DDBJ whole genome shotgun (WGS) entry which is preliminary data.</text>
</comment>
<sequence>MVAIQELLYDGEYVFCCNPDITFLHISLFFMIVRIKFFPVLTQKKCQIRLYLTFCLYAEILSEFR</sequence>
<dbReference type="Proteomes" id="UP000003452">
    <property type="component" value="Unassembled WGS sequence"/>
</dbReference>
<keyword evidence="1" id="KW-0812">Transmembrane</keyword>
<dbReference type="HOGENOM" id="CLU_2840749_0_0_10"/>
<name>B5CVM3_PHOPM</name>
<gene>
    <name evidence="2" type="ORF">BACPLE_00755</name>
</gene>
<dbReference type="AlphaFoldDB" id="B5CVM3"/>
<feature type="transmembrane region" description="Helical" evidence="1">
    <location>
        <begin position="21"/>
        <end position="41"/>
    </location>
</feature>
<reference evidence="2 3" key="2">
    <citation type="submission" date="2008-08" db="EMBL/GenBank/DDBJ databases">
        <authorList>
            <person name="Fulton L."/>
            <person name="Clifton S."/>
            <person name="Fulton B."/>
            <person name="Xu J."/>
            <person name="Minx P."/>
            <person name="Pepin K.H."/>
            <person name="Johnson M."/>
            <person name="Thiruvilangam P."/>
            <person name="Bhonagiri V."/>
            <person name="Nash W.E."/>
            <person name="Mardis E.R."/>
            <person name="Wilson R.K."/>
        </authorList>
    </citation>
    <scope>NUCLEOTIDE SEQUENCE [LARGE SCALE GENOMIC DNA]</scope>
    <source>
        <strain evidence="3">DSM 17135 / JCM 12973 / M2</strain>
    </source>
</reference>
<reference evidence="2 3" key="1">
    <citation type="submission" date="2008-08" db="EMBL/GenBank/DDBJ databases">
        <title>Draft genome sequence of Bacteroides plebeius (DSM 17135).</title>
        <authorList>
            <person name="Sudarsanam P."/>
            <person name="Ley R."/>
            <person name="Guruge J."/>
            <person name="Turnbaugh P.J."/>
            <person name="Mahowald M."/>
            <person name="Liep D."/>
            <person name="Gordon J."/>
        </authorList>
    </citation>
    <scope>NUCLEOTIDE SEQUENCE [LARGE SCALE GENOMIC DNA]</scope>
    <source>
        <strain evidence="3">DSM 17135 / JCM 12973 / M2</strain>
    </source>
</reference>